<dbReference type="Proteomes" id="UP000195570">
    <property type="component" value="Unassembled WGS sequence"/>
</dbReference>
<keyword evidence="3" id="KW-1185">Reference proteome</keyword>
<sequence>MQGEGNELLERLDAFFGEGANTDAIGNFFSEEYNIVQRLEAANDSSEALEFFSLFKRYGALVNTILETFGEREAASGSAVSLEQLAEAVMKEWQQPQDFCRYLCTGYIAGALDFDSFKQLVADVVALTTYPVGDEISEDEAVSVSGSIEEDDNEEEDA</sequence>
<dbReference type="GeneID" id="92381920"/>
<evidence type="ECO:0000256" key="1">
    <source>
        <dbReference type="SAM" id="MobiDB-lite"/>
    </source>
</evidence>
<evidence type="ECO:0000313" key="2">
    <source>
        <dbReference type="EMBL" id="SCU68639.1"/>
    </source>
</evidence>
<dbReference type="EMBL" id="CZPT02001025">
    <property type="protein sequence ID" value="SCU68639.1"/>
    <property type="molecule type" value="Genomic_DNA"/>
</dbReference>
<comment type="caution">
    <text evidence="2">The sequence shown here is derived from an EMBL/GenBank/DDBJ whole genome shotgun (WGS) entry which is preliminary data.</text>
</comment>
<evidence type="ECO:0000313" key="3">
    <source>
        <dbReference type="Proteomes" id="UP000195570"/>
    </source>
</evidence>
<gene>
    <name evidence="2" type="ORF">TEOVI_000798600</name>
</gene>
<dbReference type="VEuPathDB" id="TriTrypDB:TEOVI_000798600"/>
<feature type="compositionally biased region" description="Acidic residues" evidence="1">
    <location>
        <begin position="148"/>
        <end position="158"/>
    </location>
</feature>
<reference evidence="2" key="1">
    <citation type="submission" date="2016-09" db="EMBL/GenBank/DDBJ databases">
        <authorList>
            <person name="Hebert L."/>
            <person name="Moumen B."/>
        </authorList>
    </citation>
    <scope>NUCLEOTIDE SEQUENCE [LARGE SCALE GENOMIC DNA]</scope>
    <source>
        <strain evidence="2">OVI</strain>
    </source>
</reference>
<dbReference type="RefSeq" id="XP_067079764.1">
    <property type="nucleotide sequence ID" value="XM_067223663.1"/>
</dbReference>
<proteinExistence type="predicted"/>
<accession>A0A1G4I9F4</accession>
<evidence type="ECO:0008006" key="4">
    <source>
        <dbReference type="Google" id="ProtNLM"/>
    </source>
</evidence>
<feature type="region of interest" description="Disordered" evidence="1">
    <location>
        <begin position="139"/>
        <end position="158"/>
    </location>
</feature>
<dbReference type="Gene3D" id="1.20.1520.10">
    <property type="entry name" value="ADP-ribosylation factor-like 2-binding protein, domain"/>
    <property type="match status" value="1"/>
</dbReference>
<dbReference type="InterPro" id="IPR042541">
    <property type="entry name" value="BART_sf"/>
</dbReference>
<dbReference type="AlphaFoldDB" id="A0A1G4I9F4"/>
<name>A0A1G4I9F4_TRYEQ</name>
<protein>
    <recommendedName>
        <fullName evidence="4">BART domain-containing protein</fullName>
    </recommendedName>
</protein>
<organism evidence="2 3">
    <name type="scientific">Trypanosoma equiperdum</name>
    <dbReference type="NCBI Taxonomy" id="5694"/>
    <lineage>
        <taxon>Eukaryota</taxon>
        <taxon>Discoba</taxon>
        <taxon>Euglenozoa</taxon>
        <taxon>Kinetoplastea</taxon>
        <taxon>Metakinetoplastina</taxon>
        <taxon>Trypanosomatida</taxon>
        <taxon>Trypanosomatidae</taxon>
        <taxon>Trypanosoma</taxon>
    </lineage>
</organism>